<dbReference type="InterPro" id="IPR024317">
    <property type="entry name" value="Dynein_heavy_chain_D4_dom"/>
</dbReference>
<dbReference type="Gene3D" id="1.20.920.20">
    <property type="match status" value="1"/>
</dbReference>
<comment type="subcellular location">
    <subcellularLocation>
        <location evidence="1">Cytoplasm</location>
        <location evidence="1">Cytoskeleton</location>
        <location evidence="1">Cilium axoneme</location>
    </subcellularLocation>
</comment>
<dbReference type="Gene3D" id="1.10.8.720">
    <property type="entry name" value="Region D6 of dynein motor"/>
    <property type="match status" value="1"/>
</dbReference>
<dbReference type="InterPro" id="IPR024743">
    <property type="entry name" value="Dynein_HC_stalk"/>
</dbReference>
<feature type="domain" description="Dynein heavy chain ATP-binding dynein motor region" evidence="10">
    <location>
        <begin position="1103"/>
        <end position="1322"/>
    </location>
</feature>
<dbReference type="InterPro" id="IPR041228">
    <property type="entry name" value="Dynein_C"/>
</dbReference>
<dbReference type="SUPFAM" id="SSF52540">
    <property type="entry name" value="P-loop containing nucleoside triphosphate hydrolases"/>
    <property type="match status" value="2"/>
</dbReference>
<accession>A0ABM1B7S3</accession>
<evidence type="ECO:0000259" key="10">
    <source>
        <dbReference type="Pfam" id="PF12781"/>
    </source>
</evidence>
<dbReference type="Pfam" id="PF18199">
    <property type="entry name" value="Dynein_C"/>
    <property type="match status" value="1"/>
</dbReference>
<dbReference type="Pfam" id="PF12775">
    <property type="entry name" value="AAA_7"/>
    <property type="match status" value="1"/>
</dbReference>
<evidence type="ECO:0000259" key="7">
    <source>
        <dbReference type="Pfam" id="PF03028"/>
    </source>
</evidence>
<protein>
    <submittedName>
        <fullName evidence="15">Dynein heavy chain 5, axonemal-like</fullName>
    </submittedName>
</protein>
<proteinExistence type="inferred from homology"/>
<evidence type="ECO:0000256" key="1">
    <source>
        <dbReference type="ARBA" id="ARBA00004430"/>
    </source>
</evidence>
<feature type="domain" description="Dynein heavy chain 3 AAA+ lid" evidence="11">
    <location>
        <begin position="299"/>
        <end position="379"/>
    </location>
</feature>
<dbReference type="InterPro" id="IPR042219">
    <property type="entry name" value="AAA_lid_11_sf"/>
</dbReference>
<keyword evidence="3" id="KW-0677">Repeat</keyword>
<evidence type="ECO:0000259" key="8">
    <source>
        <dbReference type="Pfam" id="PF12777"/>
    </source>
</evidence>
<dbReference type="Gene3D" id="3.40.50.300">
    <property type="entry name" value="P-loop containing nucleotide triphosphate hydrolases"/>
    <property type="match status" value="3"/>
</dbReference>
<dbReference type="SUPFAM" id="SSF57997">
    <property type="entry name" value="Tropomyosin"/>
    <property type="match status" value="1"/>
</dbReference>
<reference evidence="15" key="1">
    <citation type="submission" date="2025-08" db="UniProtKB">
        <authorList>
            <consortium name="RefSeq"/>
        </authorList>
    </citation>
    <scope>IDENTIFICATION</scope>
    <source>
        <tissue evidence="15">Muscle</tissue>
    </source>
</reference>
<organism evidence="14 15">
    <name type="scientific">Limulus polyphemus</name>
    <name type="common">Atlantic horseshoe crab</name>
    <dbReference type="NCBI Taxonomy" id="6850"/>
    <lineage>
        <taxon>Eukaryota</taxon>
        <taxon>Metazoa</taxon>
        <taxon>Ecdysozoa</taxon>
        <taxon>Arthropoda</taxon>
        <taxon>Chelicerata</taxon>
        <taxon>Merostomata</taxon>
        <taxon>Xiphosura</taxon>
        <taxon>Limulidae</taxon>
        <taxon>Limulus</taxon>
    </lineage>
</organism>
<evidence type="ECO:0000256" key="5">
    <source>
        <dbReference type="ARBA" id="ARBA00023273"/>
    </source>
</evidence>
<feature type="domain" description="Dynein heavy chain region D6 P-loop" evidence="7">
    <location>
        <begin position="1569"/>
        <end position="1678"/>
    </location>
</feature>
<dbReference type="InterPro" id="IPR041658">
    <property type="entry name" value="AAA_lid_11"/>
</dbReference>
<name>A0ABM1B7S3_LIMPO</name>
<gene>
    <name evidence="15" type="primary">LOC106461262</name>
</gene>
<dbReference type="PANTHER" id="PTHR46532">
    <property type="entry name" value="MALE FERTILITY FACTOR KL5"/>
    <property type="match status" value="1"/>
</dbReference>
<sequence length="2153" mass="245929">MAWKTKEFYKLGALEPSRKRPATIHIPALVSKVWHLVMGENSQEQRLNVFDIFCTCFNLRNLLVMYVGEWEHWKSKVEDYVYPDSYTPEYSSILVPNIDNICTDFLLQTVARQGKAALLIGESGTAKTVIIKGFMKKYNPETHLVKSFNFSSASTPLHFQRTIESFIDKRMGSTYGPPAGKKMTIFIDDINMPLINEWGDQVTNEIVRQTMEMHGFYNLERPGEFINIIDIQFLAAMCQPGGGRNDIPSRLKRQFAIFNCTLPSSASIDKIFGVIGCGHFCANRGFSESVRCFVTKLVPLTRILWQLTKASLLPTPAKFHYIFNLRDLSRIWQGIICTQSSVINSSNVLLSLWKHECCRVIADRFTSLKDYTWFEEAMKQAVSEHLGEQYLQIIQQTKYFVDFLRDAPEPATEGAEVETETPKVYEPVQSLTLLEERLKTLLGLYNELIRGVGLDLVFFEDAMTYLIKISRIIRMPGGNALLVGVGGSGKQSLTKLASFIAGYKTFQITLTRSYNASNLLEDLKVLYRTTGVQDKGTTFIFTDQDIKEEGFLEYLNNVLSSGVVSNLFTRDEQLEIIQELMPVMKREFPRRPPTPENVMEFFLSRTRRNLHVVMCFSPVGEKFRTRALKFPGLISGCTIVWFQPWPKDALVAVAKHFLEEFDMICEPAVKQQLVEAMGSIHDHVATCCVDYFQRFRRSTHVTPKSYLSFISNYKSVYKQKQEEIGELARRMDHGLAKLEEASSSVENLKQELAVMEQDLAVASDKAEKVLSEVTIRAQAAEKVKNSVQKAKDVAQVIVNEISVDKAVAEEKLEAAKPALEEAEAALNTIKPAHIATVRKLGRPPHLIMRVMDCVLLLFQRRLQHVQQDPERPCVKPSWDESLKFMSGAGFLQALQNFPKDTINDEVVELLEPYLAMDDYNMETAKRVCGDVAGLLSWTKSMVLFFGINKEVLPLKANLAVQEARLSVAMDELNKVQAELDEKEQELNEVKTQYEAAMMEKQRLVDQATVCRTKMCRAATLITELEGEYKRWTEQSRQFKAQVGRLVGDALLATGFLSYSGPFNQEFRSLLFNNWQEELQRRKIPLSENLDICDMLVDNATIAEWNLQGLPSDELSVQNGIIVTKASCYPLLIDPQGQGKQWIKNREIANELQITSLNHKYFRQHLEDSLSLGRPLLIEDVGEELDPVLDNILEKNFIKSGSTKKVMVGDKECDIMPGFMLYVTTKLPNPVYVPEISARTAIIDFTVTMKGLENQLLGRVILTEKAELESERVELLEEVMENKRNIKELEDNLLLRLTSTEGSLVDDEDLITVLKDMKATALQVNQKLQVAANTQQKISAAREEFRPVATRGSILYFLIVEMSVVNVMYQTSLRQFLGLFDLSISKSSPSKYTSQRIANIIQYLTYEVYKYAVRGFYERHKFLFTLLLALKIDLQSKRISHHQFITFIKGGASLDLKAVPSKPFKWILDITWLNLVQLSNLPEFEHILNQVSSNEKGWKSWLDTDMPEGEPSPDDYERQLDIFGKLLLIRSWCPDRTLSQARKYISESLGEEYSEGVILDLEATWQESDCRTPLICFLSMGADPSAQIEALAKKYKLECRAISMGQGQEFHARRLLNQSMNVGGWVLLQNCHLSLQFCEEALDAVMETESMHESFRLWITTEVHPQFPIGLLQLSIKFTNEPPQGIKASLKRTYASLPQDTLEYSTLPQWQPLLFAVAFLHTIVQERRKFGPLGWNIPYEFNQADFSASVQFLQKFLDDLDPKRGVCWKTISYMLGEVQYGGRVTDDFDNRLLNTYTDVWFGEQLFQPDFEFFNNYSVPSCNTTQQYLDFINDLPSTDSPEVFGLHTNADITYQINTVKEVLNTILSVQPKDTSSQGGETREAVVYRMANDMLNKLPPDYVPYEVKKRLKKLGPLAPMNIFLRQEVDRMQRVISTVRSTLLDLKLAIEGTIIMSEGLRDALDSMHDAHTPAMWKKISWESSTLGFWFTELLERDAQFRQWCFEGRPNVFWMTGFFNPQGFLTAMRQEVTRAHRGWALDVAAQHNDVTRFMKEDITEPPAEGVYIYGLFLEGAGWDRKNSRLVESKPKMLFEVLPVIHIYAINTTAGKDPWLYECPVYKKPQRTDLTYVGSLDLKTQQGPSHWVLRGVVLLCDIK</sequence>
<keyword evidence="5" id="KW-0966">Cell projection</keyword>
<evidence type="ECO:0000259" key="13">
    <source>
        <dbReference type="Pfam" id="PF18199"/>
    </source>
</evidence>
<evidence type="ECO:0000259" key="11">
    <source>
        <dbReference type="Pfam" id="PF17857"/>
    </source>
</evidence>
<dbReference type="GeneID" id="106461262"/>
<feature type="domain" description="Dynein heavy chain C-terminal" evidence="13">
    <location>
        <begin position="1855"/>
        <end position="2150"/>
    </location>
</feature>
<evidence type="ECO:0000256" key="6">
    <source>
        <dbReference type="SAM" id="Coils"/>
    </source>
</evidence>
<dbReference type="Gene3D" id="1.20.920.30">
    <property type="match status" value="1"/>
</dbReference>
<feature type="coiled-coil region" evidence="6">
    <location>
        <begin position="958"/>
        <end position="1041"/>
    </location>
</feature>
<dbReference type="Pfam" id="PF12780">
    <property type="entry name" value="AAA_8"/>
    <property type="match status" value="1"/>
</dbReference>
<dbReference type="InterPro" id="IPR043160">
    <property type="entry name" value="Dynein_C_barrel"/>
</dbReference>
<evidence type="ECO:0000313" key="14">
    <source>
        <dbReference type="Proteomes" id="UP000694941"/>
    </source>
</evidence>
<feature type="domain" description="Dynein heavy chain AAA module D4" evidence="9">
    <location>
        <begin position="454"/>
        <end position="715"/>
    </location>
</feature>
<evidence type="ECO:0000259" key="9">
    <source>
        <dbReference type="Pfam" id="PF12780"/>
    </source>
</evidence>
<dbReference type="RefSeq" id="XP_013776527.1">
    <property type="nucleotide sequence ID" value="XM_013921073.2"/>
</dbReference>
<feature type="coiled-coil region" evidence="6">
    <location>
        <begin position="710"/>
        <end position="765"/>
    </location>
</feature>
<dbReference type="Gene3D" id="3.10.490.20">
    <property type="match status" value="1"/>
</dbReference>
<feature type="domain" description="Dynein heavy chain coiled coil stalk" evidence="8">
    <location>
        <begin position="730"/>
        <end position="1073"/>
    </location>
</feature>
<dbReference type="InterPro" id="IPR026983">
    <property type="entry name" value="DHC"/>
</dbReference>
<dbReference type="Pfam" id="PF12777">
    <property type="entry name" value="MT"/>
    <property type="match status" value="1"/>
</dbReference>
<dbReference type="InterPro" id="IPR041589">
    <property type="entry name" value="DNAH3_AAA_lid_1"/>
</dbReference>
<evidence type="ECO:0000256" key="2">
    <source>
        <dbReference type="ARBA" id="ARBA00008887"/>
    </source>
</evidence>
<keyword evidence="14" id="KW-1185">Reference proteome</keyword>
<evidence type="ECO:0000256" key="3">
    <source>
        <dbReference type="ARBA" id="ARBA00022737"/>
    </source>
</evidence>
<evidence type="ECO:0000313" key="15">
    <source>
        <dbReference type="RefSeq" id="XP_013776527.1"/>
    </source>
</evidence>
<dbReference type="PANTHER" id="PTHR46532:SF4">
    <property type="entry name" value="AAA+ ATPASE DOMAIN-CONTAINING PROTEIN"/>
    <property type="match status" value="1"/>
</dbReference>
<keyword evidence="6" id="KW-0175">Coiled coil</keyword>
<evidence type="ECO:0000256" key="4">
    <source>
        <dbReference type="ARBA" id="ARBA00023069"/>
    </source>
</evidence>
<dbReference type="Gene3D" id="1.10.8.1220">
    <property type="match status" value="1"/>
</dbReference>
<dbReference type="Pfam" id="PF12781">
    <property type="entry name" value="AAA_9"/>
    <property type="match status" value="1"/>
</dbReference>
<dbReference type="InterPro" id="IPR004273">
    <property type="entry name" value="Dynein_heavy_D6_P-loop"/>
</dbReference>
<dbReference type="Gene3D" id="1.20.1270.280">
    <property type="match status" value="1"/>
</dbReference>
<evidence type="ECO:0000259" key="12">
    <source>
        <dbReference type="Pfam" id="PF18198"/>
    </source>
</evidence>
<dbReference type="Gene3D" id="6.10.140.1060">
    <property type="match status" value="1"/>
</dbReference>
<dbReference type="Pfam" id="PF17857">
    <property type="entry name" value="AAA_lid_1"/>
    <property type="match status" value="1"/>
</dbReference>
<dbReference type="InterPro" id="IPR035706">
    <property type="entry name" value="AAA_9"/>
</dbReference>
<dbReference type="Pfam" id="PF03028">
    <property type="entry name" value="Dynein_heavy"/>
    <property type="match status" value="1"/>
</dbReference>
<feature type="domain" description="Dynein heavy chain AAA lid" evidence="12">
    <location>
        <begin position="1709"/>
        <end position="1848"/>
    </location>
</feature>
<dbReference type="Pfam" id="PF18198">
    <property type="entry name" value="AAA_lid_11"/>
    <property type="match status" value="1"/>
</dbReference>
<comment type="similarity">
    <text evidence="2">Belongs to the dynein heavy chain family.</text>
</comment>
<feature type="coiled-coil region" evidence="6">
    <location>
        <begin position="1264"/>
        <end position="1291"/>
    </location>
</feature>
<dbReference type="Proteomes" id="UP000694941">
    <property type="component" value="Unplaced"/>
</dbReference>
<dbReference type="InterPro" id="IPR027417">
    <property type="entry name" value="P-loop_NTPase"/>
</dbReference>
<keyword evidence="4" id="KW-0969">Cilium</keyword>